<dbReference type="GO" id="GO:0016757">
    <property type="term" value="F:glycosyltransferase activity"/>
    <property type="evidence" value="ECO:0007669"/>
    <property type="project" value="UniProtKB-KW"/>
</dbReference>
<keyword evidence="2" id="KW-0328">Glycosyltransferase</keyword>
<comment type="caution">
    <text evidence="2">The sequence shown here is derived from an EMBL/GenBank/DDBJ whole genome shotgun (WGS) entry which is preliminary data.</text>
</comment>
<organism evidence="2 3">
    <name type="scientific">Alistipes onderdonkii</name>
    <dbReference type="NCBI Taxonomy" id="328813"/>
    <lineage>
        <taxon>Bacteria</taxon>
        <taxon>Pseudomonadati</taxon>
        <taxon>Bacteroidota</taxon>
        <taxon>Bacteroidia</taxon>
        <taxon>Bacteroidales</taxon>
        <taxon>Rikenellaceae</taxon>
        <taxon>Alistipes</taxon>
    </lineage>
</organism>
<dbReference type="CDD" id="cd14948">
    <property type="entry name" value="BACON"/>
    <property type="match status" value="1"/>
</dbReference>
<dbReference type="RefSeq" id="WP_087402683.1">
    <property type="nucleotide sequence ID" value="NZ_NFHB01000006.1"/>
</dbReference>
<feature type="signal peptide" evidence="1">
    <location>
        <begin position="1"/>
        <end position="21"/>
    </location>
</feature>
<keyword evidence="2" id="KW-0808">Transferase</keyword>
<accession>A0A1Y3QT28</accession>
<dbReference type="OrthoDB" id="1002797at2"/>
<evidence type="ECO:0000256" key="1">
    <source>
        <dbReference type="SAM" id="SignalP"/>
    </source>
</evidence>
<dbReference type="PROSITE" id="PS51257">
    <property type="entry name" value="PROKAR_LIPOPROTEIN"/>
    <property type="match status" value="1"/>
</dbReference>
<dbReference type="AlphaFoldDB" id="A0A1Y3QT28"/>
<sequence>MKRLFRLFLCLALLSGTAACSDDEVSQNLIVINGGEHFLSLDGLARAGKISVLAPAPWRVTKAVGDTWFRLSATEGPAGYSEVELSLDENPGAARSAQLAFACGDAIVPFRLSQGALSAGYDSPDYYFYVTFGTMPTLYAGIHLLSHDKPGYVFYSRSKTFDPAEFPARAEVTTAADRTADATQAEMEAMAREMKRRILEINSADPTAVFGLYVDDLRCRIGYDWFVAQGIDSARVKVSMLSDGTGTYNNFYNYFGDAATAEQNWESYASEVEALDWNHGGRYPETRSLPEFESYTWPYYLSTRPDYRLVVQDGSLLESSCPFITEKLGEMEIESIQPYEMLSALPESSRKRFYDMAGFDYDKFAALFDASPKKNLIIIGTSHADDASARLQRDYVARIMEQYGAQYDVFFKPHPADTTSAGYETEFPGLTLLPGQMPFEIFVWSLIDRVDMIGGYPSTVFLTVPVDKVRFIFAADAASLVRPLNILFRDATDVEWMQ</sequence>
<dbReference type="EMBL" id="NFHB01000006">
    <property type="protein sequence ID" value="OUN02822.1"/>
    <property type="molecule type" value="Genomic_DNA"/>
</dbReference>
<dbReference type="SUPFAM" id="SSF53756">
    <property type="entry name" value="UDP-Glycosyltransferase/glycogen phosphorylase"/>
    <property type="match status" value="1"/>
</dbReference>
<dbReference type="Proteomes" id="UP000195772">
    <property type="component" value="Unassembled WGS sequence"/>
</dbReference>
<proteinExistence type="predicted"/>
<evidence type="ECO:0000313" key="2">
    <source>
        <dbReference type="EMBL" id="OUN02822.1"/>
    </source>
</evidence>
<dbReference type="InterPro" id="IPR024361">
    <property type="entry name" value="BACON"/>
</dbReference>
<keyword evidence="1" id="KW-0732">Signal</keyword>
<evidence type="ECO:0000313" key="3">
    <source>
        <dbReference type="Proteomes" id="UP000195772"/>
    </source>
</evidence>
<reference evidence="3" key="1">
    <citation type="submission" date="2017-04" db="EMBL/GenBank/DDBJ databases">
        <title>Function of individual gut microbiota members based on whole genome sequencing of pure cultures obtained from chicken caecum.</title>
        <authorList>
            <person name="Medvecky M."/>
            <person name="Cejkova D."/>
            <person name="Polansky O."/>
            <person name="Karasova D."/>
            <person name="Kubasova T."/>
            <person name="Cizek A."/>
            <person name="Rychlik I."/>
        </authorList>
    </citation>
    <scope>NUCLEOTIDE SEQUENCE [LARGE SCALE GENOMIC DNA]</scope>
    <source>
        <strain evidence="3">An90</strain>
    </source>
</reference>
<name>A0A1Y3QT28_9BACT</name>
<feature type="chain" id="PRO_5013028558" evidence="1">
    <location>
        <begin position="22"/>
        <end position="498"/>
    </location>
</feature>
<dbReference type="eggNOG" id="ENOG5033RNZ">
    <property type="taxonomic scope" value="Bacteria"/>
</dbReference>
<gene>
    <name evidence="2" type="ORF">B5G41_09820</name>
</gene>
<dbReference type="Gene3D" id="3.40.50.11110">
    <property type="entry name" value="Sialyltransferase, C-terminal GT-B Rossman nucleotide-binding domain"/>
    <property type="match status" value="1"/>
</dbReference>
<protein>
    <submittedName>
        <fullName evidence="2">Sialyltransferase</fullName>
    </submittedName>
</protein>